<protein>
    <submittedName>
        <fullName evidence="2">Uncharacterized protein</fullName>
    </submittedName>
</protein>
<feature type="compositionally biased region" description="Basic and acidic residues" evidence="1">
    <location>
        <begin position="27"/>
        <end position="38"/>
    </location>
</feature>
<comment type="caution">
    <text evidence="2">The sequence shown here is derived from an EMBL/GenBank/DDBJ whole genome shotgun (WGS) entry which is preliminary data.</text>
</comment>
<name>A0ABQ9TD83_SAGOE</name>
<dbReference type="Proteomes" id="UP001266305">
    <property type="component" value="Unassembled WGS sequence"/>
</dbReference>
<evidence type="ECO:0000256" key="1">
    <source>
        <dbReference type="SAM" id="MobiDB-lite"/>
    </source>
</evidence>
<feature type="region of interest" description="Disordered" evidence="1">
    <location>
        <begin position="1"/>
        <end position="156"/>
    </location>
</feature>
<evidence type="ECO:0000313" key="3">
    <source>
        <dbReference type="Proteomes" id="UP001266305"/>
    </source>
</evidence>
<organism evidence="2 3">
    <name type="scientific">Saguinus oedipus</name>
    <name type="common">Cotton-top tamarin</name>
    <name type="synonym">Oedipomidas oedipus</name>
    <dbReference type="NCBI Taxonomy" id="9490"/>
    <lineage>
        <taxon>Eukaryota</taxon>
        <taxon>Metazoa</taxon>
        <taxon>Chordata</taxon>
        <taxon>Craniata</taxon>
        <taxon>Vertebrata</taxon>
        <taxon>Euteleostomi</taxon>
        <taxon>Mammalia</taxon>
        <taxon>Eutheria</taxon>
        <taxon>Euarchontoglires</taxon>
        <taxon>Primates</taxon>
        <taxon>Haplorrhini</taxon>
        <taxon>Platyrrhini</taxon>
        <taxon>Cebidae</taxon>
        <taxon>Callitrichinae</taxon>
        <taxon>Saguinus</taxon>
    </lineage>
</organism>
<evidence type="ECO:0000313" key="2">
    <source>
        <dbReference type="EMBL" id="KAK2082706.1"/>
    </source>
</evidence>
<sequence length="156" mass="17315">MATTPGDGRPQTGARSRRVSSAAPEIPRPEFRLREATPRPRLHLPPARSCPSPTAIDLASRPRPEHASIDLSVTSRPSPVANDLRPRLYRPPLRPRADHASMEFPRGHAQTTPTYTSRENTTASTSRDFSPKPPRCRPPMRPRPDHASLDLPRCLA</sequence>
<proteinExistence type="predicted"/>
<accession>A0ABQ9TD83</accession>
<feature type="compositionally biased region" description="Polar residues" evidence="1">
    <location>
        <begin position="109"/>
        <end position="128"/>
    </location>
</feature>
<reference evidence="2 3" key="1">
    <citation type="submission" date="2023-05" db="EMBL/GenBank/DDBJ databases">
        <title>B98-5 Cell Line De Novo Hybrid Assembly: An Optical Mapping Approach.</title>
        <authorList>
            <person name="Kananen K."/>
            <person name="Auerbach J.A."/>
            <person name="Kautto E."/>
            <person name="Blachly J.S."/>
        </authorList>
    </citation>
    <scope>NUCLEOTIDE SEQUENCE [LARGE SCALE GENOMIC DNA]</scope>
    <source>
        <strain evidence="2">B95-8</strain>
        <tissue evidence="2">Cell line</tissue>
    </source>
</reference>
<keyword evidence="3" id="KW-1185">Reference proteome</keyword>
<gene>
    <name evidence="2" type="ORF">P7K49_037942</name>
</gene>
<dbReference type="EMBL" id="JASSZA010000023">
    <property type="protein sequence ID" value="KAK2082706.1"/>
    <property type="molecule type" value="Genomic_DNA"/>
</dbReference>